<dbReference type="Gene3D" id="3.30.2320.30">
    <property type="entry name" value="ATP synthase, E subunit, C-terminal"/>
    <property type="match status" value="1"/>
</dbReference>
<dbReference type="GO" id="GO:0033178">
    <property type="term" value="C:proton-transporting two-sector ATPase complex, catalytic domain"/>
    <property type="evidence" value="ECO:0007669"/>
    <property type="project" value="InterPro"/>
</dbReference>
<organism evidence="5 6">
    <name type="scientific">Parastrongyloides trichosuri</name>
    <name type="common">Possum-specific nematode worm</name>
    <dbReference type="NCBI Taxonomy" id="131310"/>
    <lineage>
        <taxon>Eukaryota</taxon>
        <taxon>Metazoa</taxon>
        <taxon>Ecdysozoa</taxon>
        <taxon>Nematoda</taxon>
        <taxon>Chromadorea</taxon>
        <taxon>Rhabditida</taxon>
        <taxon>Tylenchina</taxon>
        <taxon>Panagrolaimomorpha</taxon>
        <taxon>Strongyloidoidea</taxon>
        <taxon>Strongyloididae</taxon>
        <taxon>Parastrongyloides</taxon>
    </lineage>
</organism>
<dbReference type="AlphaFoldDB" id="A0A0N4ZIC0"/>
<dbReference type="GO" id="GO:0046961">
    <property type="term" value="F:proton-transporting ATPase activity, rotational mechanism"/>
    <property type="evidence" value="ECO:0007669"/>
    <property type="project" value="InterPro"/>
</dbReference>
<dbReference type="Pfam" id="PF01991">
    <property type="entry name" value="vATP-synt_E"/>
    <property type="match status" value="1"/>
</dbReference>
<evidence type="ECO:0000256" key="4">
    <source>
        <dbReference type="SAM" id="Coils"/>
    </source>
</evidence>
<dbReference type="SUPFAM" id="SSF160527">
    <property type="entry name" value="V-type ATPase subunit E-like"/>
    <property type="match status" value="1"/>
</dbReference>
<evidence type="ECO:0000313" key="5">
    <source>
        <dbReference type="Proteomes" id="UP000038045"/>
    </source>
</evidence>
<dbReference type="WBParaSite" id="PTRK_0000767600.1">
    <property type="protein sequence ID" value="PTRK_0000767600.1"/>
    <property type="gene ID" value="PTRK_0000767600"/>
</dbReference>
<dbReference type="HAMAP" id="MF_00311">
    <property type="entry name" value="ATP_synth_E_arch"/>
    <property type="match status" value="1"/>
</dbReference>
<keyword evidence="5" id="KW-1185">Reference proteome</keyword>
<keyword evidence="3" id="KW-0406">Ion transport</keyword>
<proteinExistence type="inferred from homology"/>
<keyword evidence="2" id="KW-0813">Transport</keyword>
<sequence>MNDNDVQKQLRHMMAFIEQEANEKAEEIDAKADEEYSIEKGRLVQQQRTRIHEYYDKKMKQVALQKKIQASQMLNEGRLQILKAKEEYLNNVIEEARSQLDNISSSDQYEEILSGLIKQALFQMLEKDVILRCREKDISLIKKILPSCVEELQKQWGDYCNVAIDTENYLPNNSAGGVEISAKGGKIMVSSTLESRLNLIARQITPQIRTALFGVNPNRAHFD</sequence>
<accession>A0A0N4ZIC0</accession>
<dbReference type="STRING" id="131310.A0A0N4ZIC0"/>
<reference evidence="6" key="1">
    <citation type="submission" date="2017-02" db="UniProtKB">
        <authorList>
            <consortium name="WormBaseParasite"/>
        </authorList>
    </citation>
    <scope>IDENTIFICATION</scope>
</reference>
<name>A0A0N4ZIC0_PARTI</name>
<comment type="similarity">
    <text evidence="1">Belongs to the V-ATPase E subunit family.</text>
</comment>
<dbReference type="Proteomes" id="UP000038045">
    <property type="component" value="Unplaced"/>
</dbReference>
<dbReference type="PANTHER" id="PTHR45715">
    <property type="entry name" value="ATPASE H+-TRANSPORTING V1 SUBUNIT E1A-RELATED"/>
    <property type="match status" value="1"/>
</dbReference>
<feature type="coiled-coil region" evidence="4">
    <location>
        <begin position="7"/>
        <end position="34"/>
    </location>
</feature>
<evidence type="ECO:0000256" key="2">
    <source>
        <dbReference type="ARBA" id="ARBA00022448"/>
    </source>
</evidence>
<evidence type="ECO:0000256" key="1">
    <source>
        <dbReference type="ARBA" id="ARBA00005901"/>
    </source>
</evidence>
<dbReference type="InterPro" id="IPR038495">
    <property type="entry name" value="ATPase_E_C"/>
</dbReference>
<dbReference type="InterPro" id="IPR002842">
    <property type="entry name" value="ATPase_V1_Esu"/>
</dbReference>
<dbReference type="Gene3D" id="6.10.250.1620">
    <property type="match status" value="1"/>
</dbReference>
<evidence type="ECO:0000313" key="6">
    <source>
        <dbReference type="WBParaSite" id="PTRK_0000767600.1"/>
    </source>
</evidence>
<protein>
    <submittedName>
        <fullName evidence="6">V-type proton ATPase subunit E</fullName>
    </submittedName>
</protein>
<keyword evidence="4" id="KW-0175">Coiled coil</keyword>
<evidence type="ECO:0000256" key="3">
    <source>
        <dbReference type="ARBA" id="ARBA00023065"/>
    </source>
</evidence>